<evidence type="ECO:0000313" key="2">
    <source>
        <dbReference type="Proteomes" id="UP000225108"/>
    </source>
</evidence>
<protein>
    <submittedName>
        <fullName evidence="1">Uncharacterized protein</fullName>
    </submittedName>
</protein>
<proteinExistence type="predicted"/>
<dbReference type="Proteomes" id="UP000225108">
    <property type="component" value="Unassembled WGS sequence"/>
</dbReference>
<comment type="caution">
    <text evidence="1">The sequence shown here is derived from an EMBL/GenBank/DDBJ whole genome shotgun (WGS) entry which is preliminary data.</text>
</comment>
<gene>
    <name evidence="1" type="ORF">CSW57_00020</name>
</gene>
<accession>A0A2G3PT78</accession>
<organism evidence="1 2">
    <name type="scientific">Williamsia marianensis</name>
    <dbReference type="NCBI Taxonomy" id="85044"/>
    <lineage>
        <taxon>Bacteria</taxon>
        <taxon>Bacillati</taxon>
        <taxon>Actinomycetota</taxon>
        <taxon>Actinomycetes</taxon>
        <taxon>Mycobacteriales</taxon>
        <taxon>Nocardiaceae</taxon>
        <taxon>Williamsia</taxon>
    </lineage>
</organism>
<sequence>MIGFAALWAPFGYAPTDEIFVTFGISATEFARRLREAMRGTAATGKMMELLEDLECTSDEFSCAATCARFEPRSATGATDSEGAHDGP</sequence>
<name>A0A2G3PT78_WILMA</name>
<evidence type="ECO:0000313" key="1">
    <source>
        <dbReference type="EMBL" id="PHV69059.1"/>
    </source>
</evidence>
<dbReference type="EMBL" id="PEBD01000002">
    <property type="protein sequence ID" value="PHV69059.1"/>
    <property type="molecule type" value="Genomic_DNA"/>
</dbReference>
<dbReference type="AlphaFoldDB" id="A0A2G3PT78"/>
<reference evidence="1 2" key="1">
    <citation type="submission" date="2017-10" db="EMBL/GenBank/DDBJ databases">
        <title>The draft genome sequence of Williamsia sp. BULT 1.1 isolated from the semi-arid grassland soils from South Africa.</title>
        <authorList>
            <person name="Kabwe M.H."/>
            <person name="Govender N."/>
            <person name="Mutseka Lunga P."/>
            <person name="Vikram S."/>
            <person name="Makhalanyane T.P."/>
        </authorList>
    </citation>
    <scope>NUCLEOTIDE SEQUENCE [LARGE SCALE GENOMIC DNA]</scope>
    <source>
        <strain evidence="1 2">BULT 1.1</strain>
    </source>
</reference>